<dbReference type="PANTHER" id="PTHR43394:SF1">
    <property type="entry name" value="ATP-BINDING CASSETTE SUB-FAMILY B MEMBER 10, MITOCHONDRIAL"/>
    <property type="match status" value="1"/>
</dbReference>
<evidence type="ECO:0000256" key="3">
    <source>
        <dbReference type="ARBA" id="ARBA00022475"/>
    </source>
</evidence>
<dbReference type="OrthoDB" id="9806127at2"/>
<feature type="transmembrane region" description="Helical" evidence="11">
    <location>
        <begin position="55"/>
        <end position="81"/>
    </location>
</feature>
<keyword evidence="5 11" id="KW-0812">Transmembrane</keyword>
<dbReference type="PROSITE" id="PS00211">
    <property type="entry name" value="ABC_TRANSPORTER_1"/>
    <property type="match status" value="1"/>
</dbReference>
<reference evidence="15" key="1">
    <citation type="submission" date="2017-07" db="EMBL/GenBank/DDBJ databases">
        <title>Comparative genome mining reveals phylogenetic distribution patterns of secondary metabolites in Amycolatopsis.</title>
        <authorList>
            <person name="Adamek M."/>
            <person name="Alanjary M."/>
            <person name="Sales-Ortells H."/>
            <person name="Goodfellow M."/>
            <person name="Bull A.T."/>
            <person name="Kalinowski J."/>
            <person name="Ziemert N."/>
        </authorList>
    </citation>
    <scope>NUCLEOTIDE SEQUENCE [LARGE SCALE GENOMIC DNA]</scope>
    <source>
        <strain evidence="15">H5</strain>
    </source>
</reference>
<dbReference type="GO" id="GO:0015421">
    <property type="term" value="F:ABC-type oligopeptide transporter activity"/>
    <property type="evidence" value="ECO:0007669"/>
    <property type="project" value="TreeGrafter"/>
</dbReference>
<dbReference type="GO" id="GO:0005886">
    <property type="term" value="C:plasma membrane"/>
    <property type="evidence" value="ECO:0007669"/>
    <property type="project" value="UniProtKB-SubCell"/>
</dbReference>
<feature type="transmembrane region" description="Helical" evidence="11">
    <location>
        <begin position="157"/>
        <end position="178"/>
    </location>
</feature>
<keyword evidence="6" id="KW-0547">Nucleotide-binding</keyword>
<sequence length="582" mass="61097">MTGNKAPWRHLLAHLRPHWRTVLAGGVLGLLGGASGLVLPLAAKVVVDSLLGKRALLGPVLLLAGAAIVGAVLTAGSRYLLERTGENVVRRIRDQLSGWILSLKVGAMDRLQPGDLMSRLTSDVTLLRSVTANAVVNAVTGLVMGVGAIALLASTDLVLVGVTAGVLLLSCLVFAATMPRIAAANQRMQVAIGRLAAVTERALGAFRTVKANGTERRELTRAVDASAEAWRHGLRVAGLQAVVGVAGTLSTQVTFIAVLGIGAARVGAGALTLSSLIAFLLCLTYLSGPIGQVVSSVAQWQAGLAAVRRLTEVEAMPREPAGRDDVAPGADHRPVAVAFTGVTFGYLPETPVLHDVTVQVPAGGMTAIVGPSGSGKSTFFALLQRFYEAQRGHVSVEGRDVRQWPLDELRAAIGYVEQDAPVLAGTLRDNLRYGAPAATDEQIRAVLRRARLTTLLDQLPDGLDTVVGHRGTTLSGGQRQRVAIARALLRRPRLLLLDEITSQLDATNEAALREAIEDIAAGTTVIVVAHRLSTVVNSDRIVVLDAGRIRAVGTHRGLVESDELYRELAAGQLITAGKGARS</sequence>
<dbReference type="SMART" id="SM00382">
    <property type="entry name" value="AAA"/>
    <property type="match status" value="1"/>
</dbReference>
<evidence type="ECO:0000256" key="10">
    <source>
        <dbReference type="ARBA" id="ARBA00023455"/>
    </source>
</evidence>
<dbReference type="PANTHER" id="PTHR43394">
    <property type="entry name" value="ATP-DEPENDENT PERMEASE MDL1, MITOCHONDRIAL"/>
    <property type="match status" value="1"/>
</dbReference>
<keyword evidence="4" id="KW-0997">Cell inner membrane</keyword>
<keyword evidence="15" id="KW-1185">Reference proteome</keyword>
<dbReference type="PROSITE" id="PS50893">
    <property type="entry name" value="ABC_TRANSPORTER_2"/>
    <property type="match status" value="1"/>
</dbReference>
<dbReference type="FunFam" id="3.40.50.300:FF:000221">
    <property type="entry name" value="Multidrug ABC transporter ATP-binding protein"/>
    <property type="match status" value="1"/>
</dbReference>
<evidence type="ECO:0000256" key="11">
    <source>
        <dbReference type="SAM" id="Phobius"/>
    </source>
</evidence>
<keyword evidence="9 11" id="KW-0472">Membrane</keyword>
<dbReference type="GO" id="GO:0005524">
    <property type="term" value="F:ATP binding"/>
    <property type="evidence" value="ECO:0007669"/>
    <property type="project" value="UniProtKB-KW"/>
</dbReference>
<organism evidence="14 15">
    <name type="scientific">Amycolatopsis vastitatis</name>
    <dbReference type="NCBI Taxonomy" id="1905142"/>
    <lineage>
        <taxon>Bacteria</taxon>
        <taxon>Bacillati</taxon>
        <taxon>Actinomycetota</taxon>
        <taxon>Actinomycetes</taxon>
        <taxon>Pseudonocardiales</taxon>
        <taxon>Pseudonocardiaceae</taxon>
        <taxon>Amycolatopsis</taxon>
    </lineage>
</organism>
<dbReference type="Proteomes" id="UP000215199">
    <property type="component" value="Unassembled WGS sequence"/>
</dbReference>
<evidence type="ECO:0000256" key="5">
    <source>
        <dbReference type="ARBA" id="ARBA00022692"/>
    </source>
</evidence>
<dbReference type="Pfam" id="PF00664">
    <property type="entry name" value="ABC_membrane"/>
    <property type="match status" value="1"/>
</dbReference>
<gene>
    <name evidence="14" type="ORF">CF165_27260</name>
</gene>
<dbReference type="SUPFAM" id="SSF52540">
    <property type="entry name" value="P-loop containing nucleoside triphosphate hydrolases"/>
    <property type="match status" value="1"/>
</dbReference>
<keyword evidence="3" id="KW-1003">Cell membrane</keyword>
<comment type="caution">
    <text evidence="14">The sequence shown here is derived from an EMBL/GenBank/DDBJ whole genome shotgun (WGS) entry which is preliminary data.</text>
</comment>
<feature type="transmembrane region" description="Helical" evidence="11">
    <location>
        <begin position="21"/>
        <end position="43"/>
    </location>
</feature>
<dbReference type="InterPro" id="IPR027417">
    <property type="entry name" value="P-loop_NTPase"/>
</dbReference>
<feature type="domain" description="ABC transporter" evidence="12">
    <location>
        <begin position="337"/>
        <end position="571"/>
    </location>
</feature>
<feature type="transmembrane region" description="Helical" evidence="11">
    <location>
        <begin position="126"/>
        <end position="151"/>
    </location>
</feature>
<dbReference type="PROSITE" id="PS50929">
    <property type="entry name" value="ABC_TM1F"/>
    <property type="match status" value="1"/>
</dbReference>
<dbReference type="AlphaFoldDB" id="A0A229SZ71"/>
<dbReference type="Gene3D" id="3.40.50.300">
    <property type="entry name" value="P-loop containing nucleotide triphosphate hydrolases"/>
    <property type="match status" value="1"/>
</dbReference>
<evidence type="ECO:0000256" key="8">
    <source>
        <dbReference type="ARBA" id="ARBA00022989"/>
    </source>
</evidence>
<evidence type="ECO:0000256" key="9">
    <source>
        <dbReference type="ARBA" id="ARBA00023136"/>
    </source>
</evidence>
<evidence type="ECO:0000259" key="12">
    <source>
        <dbReference type="PROSITE" id="PS50893"/>
    </source>
</evidence>
<dbReference type="GO" id="GO:0016887">
    <property type="term" value="F:ATP hydrolysis activity"/>
    <property type="evidence" value="ECO:0007669"/>
    <property type="project" value="InterPro"/>
</dbReference>
<evidence type="ECO:0000313" key="14">
    <source>
        <dbReference type="EMBL" id="OXM64050.1"/>
    </source>
</evidence>
<keyword evidence="2" id="KW-0813">Transport</keyword>
<evidence type="ECO:0000259" key="13">
    <source>
        <dbReference type="PROSITE" id="PS50929"/>
    </source>
</evidence>
<dbReference type="SUPFAM" id="SSF90123">
    <property type="entry name" value="ABC transporter transmembrane region"/>
    <property type="match status" value="1"/>
</dbReference>
<dbReference type="Gene3D" id="1.20.1560.10">
    <property type="entry name" value="ABC transporter type 1, transmembrane domain"/>
    <property type="match status" value="1"/>
</dbReference>
<dbReference type="InterPro" id="IPR017871">
    <property type="entry name" value="ABC_transporter-like_CS"/>
</dbReference>
<evidence type="ECO:0000256" key="4">
    <source>
        <dbReference type="ARBA" id="ARBA00022519"/>
    </source>
</evidence>
<proteinExistence type="inferred from homology"/>
<name>A0A229SZ71_9PSEU</name>
<dbReference type="Pfam" id="PF00005">
    <property type="entry name" value="ABC_tran"/>
    <property type="match status" value="1"/>
</dbReference>
<dbReference type="InterPro" id="IPR039421">
    <property type="entry name" value="Type_1_exporter"/>
</dbReference>
<dbReference type="InterPro" id="IPR003593">
    <property type="entry name" value="AAA+_ATPase"/>
</dbReference>
<feature type="transmembrane region" description="Helical" evidence="11">
    <location>
        <begin position="241"/>
        <end position="261"/>
    </location>
</feature>
<evidence type="ECO:0000313" key="15">
    <source>
        <dbReference type="Proteomes" id="UP000215199"/>
    </source>
</evidence>
<keyword evidence="7 14" id="KW-0067">ATP-binding</keyword>
<dbReference type="EMBL" id="NMUL01000030">
    <property type="protein sequence ID" value="OXM64050.1"/>
    <property type="molecule type" value="Genomic_DNA"/>
</dbReference>
<evidence type="ECO:0000256" key="2">
    <source>
        <dbReference type="ARBA" id="ARBA00022448"/>
    </source>
</evidence>
<dbReference type="InterPro" id="IPR011527">
    <property type="entry name" value="ABC1_TM_dom"/>
</dbReference>
<comment type="subcellular location">
    <subcellularLocation>
        <location evidence="1">Cell inner membrane</location>
        <topology evidence="1">Multi-pass membrane protein</topology>
    </subcellularLocation>
</comment>
<comment type="similarity">
    <text evidence="10">Belongs to the ABC transporter superfamily. Siderophore-Fe(3+) uptake transporter (SIUT) (TC 3.A.1.21) family.</text>
</comment>
<dbReference type="InterPro" id="IPR036640">
    <property type="entry name" value="ABC1_TM_sf"/>
</dbReference>
<keyword evidence="8 11" id="KW-1133">Transmembrane helix</keyword>
<dbReference type="RefSeq" id="WP_093950419.1">
    <property type="nucleotide sequence ID" value="NZ_NMUL01000030.1"/>
</dbReference>
<evidence type="ECO:0000256" key="7">
    <source>
        <dbReference type="ARBA" id="ARBA00022840"/>
    </source>
</evidence>
<evidence type="ECO:0000256" key="6">
    <source>
        <dbReference type="ARBA" id="ARBA00022741"/>
    </source>
</evidence>
<feature type="domain" description="ABC transmembrane type-1" evidence="13">
    <location>
        <begin position="23"/>
        <end position="302"/>
    </location>
</feature>
<dbReference type="InterPro" id="IPR003439">
    <property type="entry name" value="ABC_transporter-like_ATP-bd"/>
</dbReference>
<evidence type="ECO:0000256" key="1">
    <source>
        <dbReference type="ARBA" id="ARBA00004429"/>
    </source>
</evidence>
<accession>A0A229SZ71</accession>
<protein>
    <submittedName>
        <fullName evidence="14">ABC transporter ATP-binding protein</fullName>
    </submittedName>
</protein>
<dbReference type="CDD" id="cd18551">
    <property type="entry name" value="ABC_6TM_LmrA_like"/>
    <property type="match status" value="1"/>
</dbReference>